<keyword evidence="1" id="KW-1133">Transmembrane helix</keyword>
<keyword evidence="1" id="KW-0472">Membrane</keyword>
<gene>
    <name evidence="2" type="ORF">J3Q64DRAFT_1697556</name>
</gene>
<dbReference type="Proteomes" id="UP001448207">
    <property type="component" value="Unassembled WGS sequence"/>
</dbReference>
<evidence type="ECO:0000313" key="3">
    <source>
        <dbReference type="Proteomes" id="UP001448207"/>
    </source>
</evidence>
<sequence length="102" mass="12129">MSVLVDFGLFKTYSTQGLETIQITFILSSSYHFLIGSCFKYINSQMVIRKYNVIDKQDNEIRDEAHEYIERKNYEVQNFNTSLQELSLFDIQYILFFKSSLK</sequence>
<feature type="transmembrane region" description="Helical" evidence="1">
    <location>
        <begin position="20"/>
        <end position="42"/>
    </location>
</feature>
<evidence type="ECO:0000256" key="1">
    <source>
        <dbReference type="SAM" id="Phobius"/>
    </source>
</evidence>
<proteinExistence type="predicted"/>
<organism evidence="2 3">
    <name type="scientific">Phycomyces blakesleeanus</name>
    <dbReference type="NCBI Taxonomy" id="4837"/>
    <lineage>
        <taxon>Eukaryota</taxon>
        <taxon>Fungi</taxon>
        <taxon>Fungi incertae sedis</taxon>
        <taxon>Mucoromycota</taxon>
        <taxon>Mucoromycotina</taxon>
        <taxon>Mucoromycetes</taxon>
        <taxon>Mucorales</taxon>
        <taxon>Phycomycetaceae</taxon>
        <taxon>Phycomyces</taxon>
    </lineage>
</organism>
<evidence type="ECO:0000313" key="2">
    <source>
        <dbReference type="EMBL" id="KAL0087779.1"/>
    </source>
</evidence>
<comment type="caution">
    <text evidence="2">The sequence shown here is derived from an EMBL/GenBank/DDBJ whole genome shotgun (WGS) entry which is preliminary data.</text>
</comment>
<accession>A0ABR3B209</accession>
<reference evidence="2 3" key="1">
    <citation type="submission" date="2024-04" db="EMBL/GenBank/DDBJ databases">
        <title>Symmetric and asymmetric DNA N6-adenine methylation regulates different biological responses in Mucorales.</title>
        <authorList>
            <consortium name="Lawrence Berkeley National Laboratory"/>
            <person name="Lax C."/>
            <person name="Mondo S.J."/>
            <person name="Osorio-Concepcion M."/>
            <person name="Muszewska A."/>
            <person name="Corrochano-Luque M."/>
            <person name="Gutierrez G."/>
            <person name="Riley R."/>
            <person name="Lipzen A."/>
            <person name="Guo J."/>
            <person name="Hundley H."/>
            <person name="Amirebrahimi M."/>
            <person name="Ng V."/>
            <person name="Lorenzo-Gutierrez D."/>
            <person name="Binder U."/>
            <person name="Yang J."/>
            <person name="Song Y."/>
            <person name="Canovas D."/>
            <person name="Navarro E."/>
            <person name="Freitag M."/>
            <person name="Gabaldon T."/>
            <person name="Grigoriev I.V."/>
            <person name="Corrochano L.M."/>
            <person name="Nicolas F.E."/>
            <person name="Garre V."/>
        </authorList>
    </citation>
    <scope>NUCLEOTIDE SEQUENCE [LARGE SCALE GENOMIC DNA]</scope>
    <source>
        <strain evidence="2 3">L51</strain>
    </source>
</reference>
<evidence type="ECO:0008006" key="4">
    <source>
        <dbReference type="Google" id="ProtNLM"/>
    </source>
</evidence>
<name>A0ABR3B209_PHYBL</name>
<protein>
    <recommendedName>
        <fullName evidence="4">Protein kinase domain-containing protein</fullName>
    </recommendedName>
</protein>
<keyword evidence="1" id="KW-0812">Transmembrane</keyword>
<dbReference type="EMBL" id="JBCLYO010000006">
    <property type="protein sequence ID" value="KAL0087779.1"/>
    <property type="molecule type" value="Genomic_DNA"/>
</dbReference>
<keyword evidence="3" id="KW-1185">Reference proteome</keyword>